<name>Q312P3_OLEA2</name>
<dbReference type="KEGG" id="dde:Dde_1302"/>
<dbReference type="SUPFAM" id="SSF49493">
    <property type="entry name" value="HSP40/DnaJ peptide-binding domain"/>
    <property type="match status" value="1"/>
</dbReference>
<dbReference type="STRING" id="207559.Dde_1302"/>
<dbReference type="PRINTS" id="PR00625">
    <property type="entry name" value="JDOMAIN"/>
</dbReference>
<dbReference type="SMART" id="SM00271">
    <property type="entry name" value="DnaJ"/>
    <property type="match status" value="1"/>
</dbReference>
<reference evidence="3 4" key="1">
    <citation type="journal article" date="2011" name="J. Bacteriol.">
        <title>Complete genome sequence and updated annotation of Desulfovibrio alaskensis G20.</title>
        <authorList>
            <person name="Hauser L.J."/>
            <person name="Land M.L."/>
            <person name="Brown S.D."/>
            <person name="Larimer F."/>
            <person name="Keller K.L."/>
            <person name="Rapp-Giles B.J."/>
            <person name="Price M.N."/>
            <person name="Lin M."/>
            <person name="Bruce D.C."/>
            <person name="Detter J.C."/>
            <person name="Tapia R."/>
            <person name="Han C.S."/>
            <person name="Goodwin L.A."/>
            <person name="Cheng J.F."/>
            <person name="Pitluck S."/>
            <person name="Copeland A."/>
            <person name="Lucas S."/>
            <person name="Nolan M."/>
            <person name="Lapidus A.L."/>
            <person name="Palumbo A.V."/>
            <person name="Wall J.D."/>
        </authorList>
    </citation>
    <scope>NUCLEOTIDE SEQUENCE [LARGE SCALE GENOMIC DNA]</scope>
    <source>
        <strain evidence="4">ATCC BAA 1058 / DSM 17464 / G20</strain>
    </source>
</reference>
<proteinExistence type="predicted"/>
<evidence type="ECO:0000313" key="4">
    <source>
        <dbReference type="Proteomes" id="UP000002710"/>
    </source>
</evidence>
<protein>
    <submittedName>
        <fullName evidence="3">Heat shock protein DnaJ domain protein</fullName>
    </submittedName>
</protein>
<feature type="domain" description="J" evidence="2">
    <location>
        <begin position="5"/>
        <end position="62"/>
    </location>
</feature>
<organism evidence="3 4">
    <name type="scientific">Oleidesulfovibrio alaskensis (strain ATCC BAA-1058 / DSM 17464 / G20)</name>
    <name type="common">Desulfovibrio alaskensis</name>
    <dbReference type="NCBI Taxonomy" id="207559"/>
    <lineage>
        <taxon>Bacteria</taxon>
        <taxon>Pseudomonadati</taxon>
        <taxon>Thermodesulfobacteriota</taxon>
        <taxon>Desulfovibrionia</taxon>
        <taxon>Desulfovibrionales</taxon>
        <taxon>Desulfovibrionaceae</taxon>
        <taxon>Oleidesulfovibrio</taxon>
    </lineage>
</organism>
<dbReference type="EMBL" id="CP000112">
    <property type="protein sequence ID" value="ABB38103.1"/>
    <property type="molecule type" value="Genomic_DNA"/>
</dbReference>
<dbReference type="GO" id="GO:0006457">
    <property type="term" value="P:protein folding"/>
    <property type="evidence" value="ECO:0007669"/>
    <property type="project" value="InterPro"/>
</dbReference>
<dbReference type="InterPro" id="IPR001623">
    <property type="entry name" value="DnaJ_domain"/>
</dbReference>
<dbReference type="HOGENOM" id="CLU_1018345_0_0_7"/>
<gene>
    <name evidence="3" type="ordered locus">Dde_1302</name>
</gene>
<dbReference type="GO" id="GO:0051082">
    <property type="term" value="F:unfolded protein binding"/>
    <property type="evidence" value="ECO:0007669"/>
    <property type="project" value="InterPro"/>
</dbReference>
<dbReference type="Proteomes" id="UP000002710">
    <property type="component" value="Chromosome"/>
</dbReference>
<keyword evidence="4" id="KW-1185">Reference proteome</keyword>
<dbReference type="PANTHER" id="PTHR45098:SF1">
    <property type="entry name" value="DNAJ DOMAIN CONTAINING PROTEIN, EXPRESSED"/>
    <property type="match status" value="1"/>
</dbReference>
<feature type="compositionally biased region" description="Low complexity" evidence="1">
    <location>
        <begin position="71"/>
        <end position="83"/>
    </location>
</feature>
<keyword evidence="3" id="KW-0346">Stress response</keyword>
<dbReference type="Pfam" id="PF00226">
    <property type="entry name" value="DnaJ"/>
    <property type="match status" value="1"/>
</dbReference>
<dbReference type="PANTHER" id="PTHR45098">
    <property type="entry name" value="DNAJ DOMAIN CONTAINING PROTEIN, EXPRESSED"/>
    <property type="match status" value="1"/>
</dbReference>
<feature type="region of interest" description="Disordered" evidence="1">
    <location>
        <begin position="62"/>
        <end position="121"/>
    </location>
</feature>
<sequence>MTLQECYRILQIPEGSDNEAVKAAYRRRAFELHPDLHPDKPDAGRQFRRLNEAYVILTRRGTAAGNGGTTSGAAPSGGAAAGRQARDDAFRAYSRAKQNFRSGTGKQKEQTTRKTAAGQDAASGSFYYRQEDVLQDILKDPFARRVFEDIYAQVRREGSALSRKKPQKRRKLALEWGESKLNLDLSQGLVAGIRGWMRGQMDDEQTVYLPPANLVPGSKVRLNISVGFTGEKKTLEVTLPPDFVVGRPIRLRGQGRKIGAWRGDLYIRILVKTGPQ</sequence>
<dbReference type="AlphaFoldDB" id="Q312P3"/>
<feature type="compositionally biased region" description="Polar residues" evidence="1">
    <location>
        <begin position="96"/>
        <end position="105"/>
    </location>
</feature>
<accession>Q312P3</accession>
<dbReference type="eggNOG" id="COG0484">
    <property type="taxonomic scope" value="Bacteria"/>
</dbReference>
<dbReference type="InterPro" id="IPR036869">
    <property type="entry name" value="J_dom_sf"/>
</dbReference>
<dbReference type="RefSeq" id="WP_011367285.1">
    <property type="nucleotide sequence ID" value="NC_007519.1"/>
</dbReference>
<evidence type="ECO:0000256" key="1">
    <source>
        <dbReference type="SAM" id="MobiDB-lite"/>
    </source>
</evidence>
<dbReference type="PROSITE" id="PS50076">
    <property type="entry name" value="DNAJ_2"/>
    <property type="match status" value="1"/>
</dbReference>
<dbReference type="InterPro" id="IPR008971">
    <property type="entry name" value="HSP40/DnaJ_pept-bd"/>
</dbReference>
<evidence type="ECO:0000313" key="3">
    <source>
        <dbReference type="EMBL" id="ABB38103.1"/>
    </source>
</evidence>
<dbReference type="SUPFAM" id="SSF46565">
    <property type="entry name" value="Chaperone J-domain"/>
    <property type="match status" value="1"/>
</dbReference>
<dbReference type="CDD" id="cd06257">
    <property type="entry name" value="DnaJ"/>
    <property type="match status" value="1"/>
</dbReference>
<dbReference type="Gene3D" id="1.10.287.110">
    <property type="entry name" value="DnaJ domain"/>
    <property type="match status" value="1"/>
</dbReference>
<dbReference type="Gene3D" id="2.60.260.20">
    <property type="entry name" value="Urease metallochaperone UreE, N-terminal domain"/>
    <property type="match status" value="1"/>
</dbReference>
<evidence type="ECO:0000259" key="2">
    <source>
        <dbReference type="PROSITE" id="PS50076"/>
    </source>
</evidence>